<evidence type="ECO:0000313" key="2">
    <source>
        <dbReference type="Proteomes" id="UP001065174"/>
    </source>
</evidence>
<keyword evidence="2" id="KW-1185">Reference proteome</keyword>
<accession>A0ABY6CK62</accession>
<reference evidence="1" key="1">
    <citation type="submission" date="2022-09" db="EMBL/GenBank/DDBJ databases">
        <title>Comparative genomics and taxonomic characterization of three novel marine species of genus Reichenbachiella exhibiting antioxidant and polysaccharide degradation activities.</title>
        <authorList>
            <person name="Muhammad N."/>
            <person name="Lee Y.-J."/>
            <person name="Ko J."/>
            <person name="Kim S.-G."/>
        </authorList>
    </citation>
    <scope>NUCLEOTIDE SEQUENCE</scope>
    <source>
        <strain evidence="1">BKB1-1</strain>
    </source>
</reference>
<dbReference type="PROSITE" id="PS51257">
    <property type="entry name" value="PROKAR_LIPOPROTEIN"/>
    <property type="match status" value="1"/>
</dbReference>
<dbReference type="Proteomes" id="UP001065174">
    <property type="component" value="Chromosome"/>
</dbReference>
<protein>
    <recommendedName>
        <fullName evidence="3">NlpE N-terminal domain-containing protein</fullName>
    </recommendedName>
</protein>
<dbReference type="EMBL" id="CP106679">
    <property type="protein sequence ID" value="UXP30909.1"/>
    <property type="molecule type" value="Genomic_DNA"/>
</dbReference>
<proteinExistence type="predicted"/>
<organism evidence="1 2">
    <name type="scientific">Reichenbachiella agarivorans</name>
    <dbReference type="NCBI Taxonomy" id="2979464"/>
    <lineage>
        <taxon>Bacteria</taxon>
        <taxon>Pseudomonadati</taxon>
        <taxon>Bacteroidota</taxon>
        <taxon>Cytophagia</taxon>
        <taxon>Cytophagales</taxon>
        <taxon>Reichenbachiellaceae</taxon>
        <taxon>Reichenbachiella</taxon>
    </lineage>
</organism>
<gene>
    <name evidence="1" type="ORF">N6H18_11160</name>
</gene>
<evidence type="ECO:0008006" key="3">
    <source>
        <dbReference type="Google" id="ProtNLM"/>
    </source>
</evidence>
<dbReference type="RefSeq" id="WP_262308355.1">
    <property type="nucleotide sequence ID" value="NZ_CP106679.1"/>
</dbReference>
<evidence type="ECO:0000313" key="1">
    <source>
        <dbReference type="EMBL" id="UXP30909.1"/>
    </source>
</evidence>
<name>A0ABY6CK62_9BACT</name>
<sequence length="150" mass="17352">MISIKNYFFTTLVIALLFTSCVPSPKKLENAKSESELAPLAQGYSIIFFNLDNYALVYVDGEMVFDTRTSTTQTNHEVLLNLNMYIKNNKQELKVEGYNDKCEMCAENRWEIVYELYKNGESVDYVNKDSNDKHDTPGLKFTQFHKLASY</sequence>